<dbReference type="InterPro" id="IPR029033">
    <property type="entry name" value="His_PPase_superfam"/>
</dbReference>
<name>A0A1D8IL53_9GAMM</name>
<dbReference type="EMBL" id="CP017415">
    <property type="protein sequence ID" value="AOU97194.1"/>
    <property type="molecule type" value="Genomic_DNA"/>
</dbReference>
<organism evidence="3 4">
    <name type="scientific">Acidihalobacter yilgarnensis</name>
    <dbReference type="NCBI Taxonomy" id="2819280"/>
    <lineage>
        <taxon>Bacteria</taxon>
        <taxon>Pseudomonadati</taxon>
        <taxon>Pseudomonadota</taxon>
        <taxon>Gammaproteobacteria</taxon>
        <taxon>Chromatiales</taxon>
        <taxon>Ectothiorhodospiraceae</taxon>
        <taxon>Acidihalobacter</taxon>
    </lineage>
</organism>
<dbReference type="Proteomes" id="UP000095401">
    <property type="component" value="Chromosome"/>
</dbReference>
<dbReference type="PANTHER" id="PTHR48100:SF15">
    <property type="entry name" value="SEDOHEPTULOSE 1,7-BISPHOSPHATASE"/>
    <property type="match status" value="1"/>
</dbReference>
<protein>
    <recommendedName>
        <fullName evidence="5">Histidine phosphatase family protein</fullName>
    </recommendedName>
</protein>
<feature type="binding site" evidence="2">
    <location>
        <begin position="86"/>
        <end position="89"/>
    </location>
    <ligand>
        <name>substrate</name>
    </ligand>
</feature>
<dbReference type="InterPro" id="IPR050275">
    <property type="entry name" value="PGM_Phosphatase"/>
</dbReference>
<accession>A0A1D8IL53</accession>
<feature type="active site" description="Tele-phosphohistidine intermediate" evidence="1">
    <location>
        <position position="16"/>
    </location>
</feature>
<dbReference type="CDD" id="cd07067">
    <property type="entry name" value="HP_PGM_like"/>
    <property type="match status" value="1"/>
</dbReference>
<dbReference type="GO" id="GO:0070297">
    <property type="term" value="P:regulation of phosphorelay signal transduction system"/>
    <property type="evidence" value="ECO:0007669"/>
    <property type="project" value="TreeGrafter"/>
</dbReference>
<reference evidence="4" key="1">
    <citation type="submission" date="2016-09" db="EMBL/GenBank/DDBJ databases">
        <title>Acidihalobacter prosperus F5.</title>
        <authorList>
            <person name="Khaleque H.N."/>
            <person name="Ramsay J.P."/>
            <person name="Kaksonen A.H."/>
            <person name="Boxall N.J."/>
            <person name="Watkin E.L.J."/>
        </authorList>
    </citation>
    <scope>NUCLEOTIDE SEQUENCE [LARGE SCALE GENOMIC DNA]</scope>
    <source>
        <strain evidence="4">F5</strain>
    </source>
</reference>
<feature type="active site" description="Proton donor/acceptor" evidence="1">
    <location>
        <position position="86"/>
    </location>
</feature>
<evidence type="ECO:0008006" key="5">
    <source>
        <dbReference type="Google" id="ProtNLM"/>
    </source>
</evidence>
<sequence length="211" mass="22562">MPSELTEQLDLIVVRHGATPWSVTGRHTSHTDLGLTPAGRAEAERLRPWLARWSPVAVWTSPLRRARETADACGYVGARVVSELREWDYGDYEGMTTPEIHSESPGWTVFVAGGAGAEGESPMAVSARVDGLIARIRARRGGPVLAFAHGHLLRAMAARWLGEDIRLGARLGLDSGALGLLGRLHGESALLAWNLRPPAPGGLAGDLGREA</sequence>
<keyword evidence="4" id="KW-1185">Reference proteome</keyword>
<gene>
    <name evidence="3" type="ORF">BI364_03525</name>
</gene>
<dbReference type="Gene3D" id="3.40.50.1240">
    <property type="entry name" value="Phosphoglycerate mutase-like"/>
    <property type="match status" value="1"/>
</dbReference>
<evidence type="ECO:0000256" key="1">
    <source>
        <dbReference type="PIRSR" id="PIRSR613078-1"/>
    </source>
</evidence>
<dbReference type="Pfam" id="PF00300">
    <property type="entry name" value="His_Phos_1"/>
    <property type="match status" value="1"/>
</dbReference>
<proteinExistence type="predicted"/>
<dbReference type="SUPFAM" id="SSF53254">
    <property type="entry name" value="Phosphoglycerate mutase-like"/>
    <property type="match status" value="1"/>
</dbReference>
<evidence type="ECO:0000256" key="2">
    <source>
        <dbReference type="PIRSR" id="PIRSR613078-2"/>
    </source>
</evidence>
<evidence type="ECO:0000313" key="4">
    <source>
        <dbReference type="Proteomes" id="UP000095401"/>
    </source>
</evidence>
<dbReference type="InterPro" id="IPR013078">
    <property type="entry name" value="His_Pase_superF_clade-1"/>
</dbReference>
<dbReference type="GO" id="GO:0101006">
    <property type="term" value="F:protein histidine phosphatase activity"/>
    <property type="evidence" value="ECO:0007669"/>
    <property type="project" value="TreeGrafter"/>
</dbReference>
<dbReference type="RefSeq" id="WP_070077582.1">
    <property type="nucleotide sequence ID" value="NZ_CP017415.1"/>
</dbReference>
<feature type="binding site" evidence="2">
    <location>
        <position position="65"/>
    </location>
    <ligand>
        <name>substrate</name>
    </ligand>
</feature>
<dbReference type="PANTHER" id="PTHR48100">
    <property type="entry name" value="BROAD-SPECIFICITY PHOSPHATASE YOR283W-RELATED"/>
    <property type="match status" value="1"/>
</dbReference>
<dbReference type="SMART" id="SM00855">
    <property type="entry name" value="PGAM"/>
    <property type="match status" value="1"/>
</dbReference>
<dbReference type="AlphaFoldDB" id="A0A1D8IL53"/>
<evidence type="ECO:0000313" key="3">
    <source>
        <dbReference type="EMBL" id="AOU97194.1"/>
    </source>
</evidence>
<dbReference type="KEGG" id="aprs:BI364_03525"/>